<dbReference type="GeneID" id="40138870"/>
<name>A0A4D6BL78_9FLOR</name>
<comment type="similarity">
    <text evidence="2">Belongs to the ycf23 family.</text>
</comment>
<dbReference type="InterPro" id="IPR007570">
    <property type="entry name" value="Uncharacterised_Ycf23"/>
</dbReference>
<reference evidence="5" key="1">
    <citation type="journal article" date="2019" name="Phycologia">
        <title>Chloroplast and mitochondrial genomes of Balbiania investiens (Balbianiales, Nemaliophycidae).</title>
        <authorList>
            <person name="Evans J.R."/>
            <person name="StAmour N."/>
            <person name="Verbruggen H."/>
            <person name="Salomaki E.D."/>
            <person name="Vis M.L."/>
        </authorList>
    </citation>
    <scope>NUCLEOTIDE SEQUENCE</scope>
</reference>
<organism evidence="5">
    <name type="scientific">Balbiania investiens</name>
    <dbReference type="NCBI Taxonomy" id="111861"/>
    <lineage>
        <taxon>Eukaryota</taxon>
        <taxon>Rhodophyta</taxon>
        <taxon>Florideophyceae</taxon>
        <taxon>Nemaliophycidae</taxon>
        <taxon>Balbianiales</taxon>
        <taxon>Balbianiaceae</taxon>
        <taxon>Balbiania</taxon>
    </lineage>
</organism>
<dbReference type="GO" id="GO:0009536">
    <property type="term" value="C:plastid"/>
    <property type="evidence" value="ECO:0007669"/>
    <property type="project" value="UniProtKB-SubCell"/>
</dbReference>
<dbReference type="EMBL" id="MH026108">
    <property type="protein sequence ID" value="QBX88704.1"/>
    <property type="molecule type" value="Genomic_DNA"/>
</dbReference>
<proteinExistence type="inferred from homology"/>
<evidence type="ECO:0000256" key="4">
    <source>
        <dbReference type="ARBA" id="ARBA00022640"/>
    </source>
</evidence>
<dbReference type="PANTHER" id="PTHR36895">
    <property type="match status" value="1"/>
</dbReference>
<dbReference type="RefSeq" id="YP_009628921.1">
    <property type="nucleotide sequence ID" value="NC_042171.1"/>
</dbReference>
<evidence type="ECO:0000256" key="1">
    <source>
        <dbReference type="ARBA" id="ARBA00004474"/>
    </source>
</evidence>
<dbReference type="Pfam" id="PF04481">
    <property type="entry name" value="DUF561"/>
    <property type="match status" value="1"/>
</dbReference>
<gene>
    <name evidence="5" type="primary">ycf23</name>
</gene>
<dbReference type="PANTHER" id="PTHR36895:SF1">
    <property type="entry name" value="YCF23 PROTEIN"/>
    <property type="match status" value="1"/>
</dbReference>
<dbReference type="AlphaFoldDB" id="A0A4D6BL78"/>
<sequence>MPLHHRIDSAAKKQQIVKIIAGLSNFNLQQVITRVKAAEIGGATYVDIAANTSILFEVKKISSLPICVSSINPYELADCFNAGADMLEIGNFDIFYKQGMNFSAQQVLALAQKTINLVPSASICVTIPHTLLLHDQVVLSKKLELLGVDMIQTEGVGSKFKLCNNLLGSINRASASLSSTYALIQDLSIPIISASGITPLSAPVAVSYGASGVGIGSFLSFCDSLLDVSISIDSIVRSLSYPSDTHLTMTDLLLSSINVNTFSIVH</sequence>
<evidence type="ECO:0000256" key="3">
    <source>
        <dbReference type="ARBA" id="ARBA00021523"/>
    </source>
</evidence>
<dbReference type="SUPFAM" id="SSF51569">
    <property type="entry name" value="Aldolase"/>
    <property type="match status" value="1"/>
</dbReference>
<evidence type="ECO:0000313" key="5">
    <source>
        <dbReference type="EMBL" id="QBX88704.1"/>
    </source>
</evidence>
<evidence type="ECO:0000256" key="2">
    <source>
        <dbReference type="ARBA" id="ARBA00009664"/>
    </source>
</evidence>
<comment type="subcellular location">
    <subcellularLocation>
        <location evidence="1">Plastid</location>
    </subcellularLocation>
</comment>
<keyword evidence="4 5" id="KW-0934">Plastid</keyword>
<accession>A0A4D6BL78</accession>
<geneLocation type="plastid" evidence="5"/>
<protein>
    <recommendedName>
        <fullName evidence="3">Uncharacterized protein ycf23</fullName>
    </recommendedName>
</protein>